<accession>A0A328TLX5</accession>
<reference evidence="2" key="1">
    <citation type="submission" date="2018-04" db="EMBL/GenBank/DDBJ databases">
        <title>Genomes of the Obligate Erwinia dacicola and Facultative Enterobacter sp. OLF Endosymbionts of the Olive Fruit fly, Bactrocera oleae.</title>
        <authorList>
            <person name="Estes A.M."/>
            <person name="Hearn D.J."/>
            <person name="Agarwal S."/>
            <person name="Pierson E.A."/>
            <person name="Dunning-Hotopp J.C."/>
        </authorList>
    </citation>
    <scope>NUCLEOTIDE SEQUENCE [LARGE SCALE GENOMIC DNA]</scope>
    <source>
        <strain evidence="2">Oroville</strain>
    </source>
</reference>
<dbReference type="Proteomes" id="UP000244334">
    <property type="component" value="Unassembled WGS sequence"/>
</dbReference>
<name>A0A328TLX5_9GAMM</name>
<dbReference type="EMBL" id="LJAM02000506">
    <property type="protein sequence ID" value="RAP69985.1"/>
    <property type="molecule type" value="Genomic_DNA"/>
</dbReference>
<feature type="region of interest" description="Disordered" evidence="1">
    <location>
        <begin position="27"/>
        <end position="55"/>
    </location>
</feature>
<evidence type="ECO:0000313" key="3">
    <source>
        <dbReference type="Proteomes" id="UP000244334"/>
    </source>
</evidence>
<feature type="compositionally biased region" description="Low complexity" evidence="1">
    <location>
        <begin position="42"/>
        <end position="55"/>
    </location>
</feature>
<comment type="caution">
    <text evidence="2">The sequence shown here is derived from an EMBL/GenBank/DDBJ whole genome shotgun (WGS) entry which is preliminary data.</text>
</comment>
<protein>
    <submittedName>
        <fullName evidence="2">Uncharacterized protein</fullName>
    </submittedName>
</protein>
<evidence type="ECO:0000256" key="1">
    <source>
        <dbReference type="SAM" id="MobiDB-lite"/>
    </source>
</evidence>
<sequence>MTRRHIQFLCRQAWEARCAGSSAAKRGHKQHYGVSHNNSRHLTLPGSSLSLTGPSTPELLRALVSGPREGEV</sequence>
<dbReference type="AlphaFoldDB" id="A0A328TLX5"/>
<evidence type="ECO:0000313" key="2">
    <source>
        <dbReference type="EMBL" id="RAP69985.1"/>
    </source>
</evidence>
<keyword evidence="3" id="KW-1185">Reference proteome</keyword>
<proteinExistence type="predicted"/>
<organism evidence="2 3">
    <name type="scientific">Candidatus Erwinia dacicola</name>
    <dbReference type="NCBI Taxonomy" id="252393"/>
    <lineage>
        <taxon>Bacteria</taxon>
        <taxon>Pseudomonadati</taxon>
        <taxon>Pseudomonadota</taxon>
        <taxon>Gammaproteobacteria</taxon>
        <taxon>Enterobacterales</taxon>
        <taxon>Erwiniaceae</taxon>
        <taxon>Erwinia</taxon>
    </lineage>
</organism>
<gene>
    <name evidence="2" type="ORF">ACZ87_03219</name>
</gene>